<protein>
    <recommendedName>
        <fullName evidence="1">Calcineurin-like phosphoesterase domain-containing protein</fullName>
    </recommendedName>
</protein>
<dbReference type="InParanoid" id="A0A067Q0J9"/>
<dbReference type="InterPro" id="IPR051693">
    <property type="entry name" value="UPF0046_metallophosphoest"/>
</dbReference>
<evidence type="ECO:0000313" key="2">
    <source>
        <dbReference type="EMBL" id="KDQ60608.1"/>
    </source>
</evidence>
<dbReference type="PANTHER" id="PTHR12905:SF0">
    <property type="entry name" value="CALCINEURIN-LIKE PHOSPHOESTERASE DOMAIN-CONTAINING PROTEIN"/>
    <property type="match status" value="1"/>
</dbReference>
<sequence length="292" mass="32638">MMQLLTEHLSSRRTARHTLNTADIPSKLTASRATVYLQYDEVPPHPGDCWTRFVCISDTHSHKYVVPPGDVLLHSGDLCSYGALDTLTPTMEWLMTLSHPMKIIIAGNHDLCLDEKFRKGGGYDSSFDTLPAEDIDSARALVRSEAVRAAGIHYLEHESFQFTTQSGRRWKVFGSPSAPRYAIGSFQYDRRAQAEEIYNQIPADTEILLTHTPPYMVLDRTKRGKHAGCEYLEDRLAQLSSCRLHVFGHIHEAYGAAISEEPAEKGEVDIQRVSVNAALAWGGQPVIVDIMN</sequence>
<dbReference type="AlphaFoldDB" id="A0A067Q0J9"/>
<dbReference type="SUPFAM" id="SSF56300">
    <property type="entry name" value="Metallo-dependent phosphatases"/>
    <property type="match status" value="1"/>
</dbReference>
<dbReference type="GO" id="GO:0016787">
    <property type="term" value="F:hydrolase activity"/>
    <property type="evidence" value="ECO:0007669"/>
    <property type="project" value="InterPro"/>
</dbReference>
<evidence type="ECO:0000313" key="3">
    <source>
        <dbReference type="Proteomes" id="UP000027265"/>
    </source>
</evidence>
<dbReference type="EMBL" id="KL197713">
    <property type="protein sequence ID" value="KDQ60608.1"/>
    <property type="molecule type" value="Genomic_DNA"/>
</dbReference>
<dbReference type="InterPro" id="IPR029052">
    <property type="entry name" value="Metallo-depent_PP-like"/>
</dbReference>
<feature type="domain" description="Calcineurin-like phosphoesterase" evidence="1">
    <location>
        <begin position="52"/>
        <end position="252"/>
    </location>
</feature>
<reference evidence="3" key="1">
    <citation type="journal article" date="2014" name="Proc. Natl. Acad. Sci. U.S.A.">
        <title>Extensive sampling of basidiomycete genomes demonstrates inadequacy of the white-rot/brown-rot paradigm for wood decay fungi.</title>
        <authorList>
            <person name="Riley R."/>
            <person name="Salamov A.A."/>
            <person name="Brown D.W."/>
            <person name="Nagy L.G."/>
            <person name="Floudas D."/>
            <person name="Held B.W."/>
            <person name="Levasseur A."/>
            <person name="Lombard V."/>
            <person name="Morin E."/>
            <person name="Otillar R."/>
            <person name="Lindquist E.A."/>
            <person name="Sun H."/>
            <person name="LaButti K.M."/>
            <person name="Schmutz J."/>
            <person name="Jabbour D."/>
            <person name="Luo H."/>
            <person name="Baker S.E."/>
            <person name="Pisabarro A.G."/>
            <person name="Walton J.D."/>
            <person name="Blanchette R.A."/>
            <person name="Henrissat B."/>
            <person name="Martin F."/>
            <person name="Cullen D."/>
            <person name="Hibbett D.S."/>
            <person name="Grigoriev I.V."/>
        </authorList>
    </citation>
    <scope>NUCLEOTIDE SEQUENCE [LARGE SCALE GENOMIC DNA]</scope>
    <source>
        <strain evidence="3">MUCL 33604</strain>
    </source>
</reference>
<dbReference type="OrthoDB" id="630188at2759"/>
<dbReference type="Pfam" id="PF00149">
    <property type="entry name" value="Metallophos"/>
    <property type="match status" value="1"/>
</dbReference>
<name>A0A067Q0J9_9AGAM</name>
<dbReference type="CDD" id="cd07379">
    <property type="entry name" value="MPP_239FB"/>
    <property type="match status" value="1"/>
</dbReference>
<keyword evidence="3" id="KW-1185">Reference proteome</keyword>
<organism evidence="2 3">
    <name type="scientific">Jaapia argillacea MUCL 33604</name>
    <dbReference type="NCBI Taxonomy" id="933084"/>
    <lineage>
        <taxon>Eukaryota</taxon>
        <taxon>Fungi</taxon>
        <taxon>Dikarya</taxon>
        <taxon>Basidiomycota</taxon>
        <taxon>Agaricomycotina</taxon>
        <taxon>Agaricomycetes</taxon>
        <taxon>Agaricomycetidae</taxon>
        <taxon>Jaapiales</taxon>
        <taxon>Jaapiaceae</taxon>
        <taxon>Jaapia</taxon>
    </lineage>
</organism>
<evidence type="ECO:0000259" key="1">
    <source>
        <dbReference type="Pfam" id="PF00149"/>
    </source>
</evidence>
<accession>A0A067Q0J9</accession>
<dbReference type="HOGENOM" id="CLU_041441_4_0_1"/>
<dbReference type="Proteomes" id="UP000027265">
    <property type="component" value="Unassembled WGS sequence"/>
</dbReference>
<dbReference type="PANTHER" id="PTHR12905">
    <property type="entry name" value="METALLOPHOSPHOESTERASE"/>
    <property type="match status" value="1"/>
</dbReference>
<gene>
    <name evidence="2" type="ORF">JAAARDRAFT_151133</name>
</gene>
<dbReference type="Gene3D" id="3.60.21.10">
    <property type="match status" value="1"/>
</dbReference>
<dbReference type="InterPro" id="IPR004843">
    <property type="entry name" value="Calcineurin-like_PHP"/>
</dbReference>
<proteinExistence type="predicted"/>